<accession>A0A285S5B1</accession>
<gene>
    <name evidence="3" type="ORF">SAMN05877831_103170</name>
</gene>
<reference evidence="4" key="1">
    <citation type="submission" date="2017-08" db="EMBL/GenBank/DDBJ databases">
        <authorList>
            <person name="Varghese N."/>
            <person name="Submissions S."/>
        </authorList>
    </citation>
    <scope>NUCLEOTIDE SEQUENCE [LARGE SCALE GENOMIC DNA]</scope>
    <source>
        <strain evidence="4">JA276</strain>
    </source>
</reference>
<dbReference type="OrthoDB" id="9758211at2"/>
<dbReference type="Proteomes" id="UP000219111">
    <property type="component" value="Unassembled WGS sequence"/>
</dbReference>
<dbReference type="SUPFAM" id="SSF53300">
    <property type="entry name" value="vWA-like"/>
    <property type="match status" value="1"/>
</dbReference>
<dbReference type="AlphaFoldDB" id="A0A285S5B1"/>
<evidence type="ECO:0000256" key="1">
    <source>
        <dbReference type="SAM" id="MobiDB-lite"/>
    </source>
</evidence>
<dbReference type="EMBL" id="OBMT01000003">
    <property type="protein sequence ID" value="SOC02484.1"/>
    <property type="molecule type" value="Genomic_DNA"/>
</dbReference>
<evidence type="ECO:0000259" key="2">
    <source>
        <dbReference type="SMART" id="SM00327"/>
    </source>
</evidence>
<organism evidence="3 4">
    <name type="scientific">Rhodobacter maris</name>
    <dbReference type="NCBI Taxonomy" id="446682"/>
    <lineage>
        <taxon>Bacteria</taxon>
        <taxon>Pseudomonadati</taxon>
        <taxon>Pseudomonadota</taxon>
        <taxon>Alphaproteobacteria</taxon>
        <taxon>Rhodobacterales</taxon>
        <taxon>Rhodobacter group</taxon>
        <taxon>Rhodobacter</taxon>
    </lineage>
</organism>
<keyword evidence="4" id="KW-1185">Reference proteome</keyword>
<dbReference type="CDD" id="cd01454">
    <property type="entry name" value="vWA_norD_type"/>
    <property type="match status" value="1"/>
</dbReference>
<feature type="region of interest" description="Disordered" evidence="1">
    <location>
        <begin position="1"/>
        <end position="29"/>
    </location>
</feature>
<dbReference type="PANTHER" id="PTHR41248">
    <property type="entry name" value="NORD PROTEIN"/>
    <property type="match status" value="1"/>
</dbReference>
<name>A0A285S5B1_9RHOB</name>
<dbReference type="InterPro" id="IPR036465">
    <property type="entry name" value="vWFA_dom_sf"/>
</dbReference>
<evidence type="ECO:0000313" key="3">
    <source>
        <dbReference type="EMBL" id="SOC02484.1"/>
    </source>
</evidence>
<evidence type="ECO:0000313" key="4">
    <source>
        <dbReference type="Proteomes" id="UP000219111"/>
    </source>
</evidence>
<dbReference type="InterPro" id="IPR002035">
    <property type="entry name" value="VWF_A"/>
</dbReference>
<dbReference type="InterPro" id="IPR051928">
    <property type="entry name" value="NorD/CobT"/>
</dbReference>
<dbReference type="Pfam" id="PF00092">
    <property type="entry name" value="VWA"/>
    <property type="match status" value="1"/>
</dbReference>
<feature type="domain" description="VWFA" evidence="2">
    <location>
        <begin position="586"/>
        <end position="776"/>
    </location>
</feature>
<protein>
    <submittedName>
        <fullName evidence="3">Nitric oxide reductase activation protein</fullName>
    </submittedName>
</protein>
<sequence>MLSTRPLPPSSDLSGCSSPGPEGLPTEHAGLPYALPAEAAKALAEMLPEARRRLSPRGLDTWLRGVSALAQMGRGPGPIVAYTRALVPVARDLGEELLAETTTACLGFASRTSGAVIARILDTAPLAARRLGDAGLFRAYLRFLEHLLARAPRAIRPMLDHLGEIFDVLTLGGLRRWAESGIEAHRTDPPALEAWFALASEASRAALQAERKGTLLVDVQRRLAMYLRALWGRDFVLVPTAGDFEARAGLRPFAEGQMLHLPDALDDWEGGLDLYRAQVAHLAAHLASLTAPIATDGRSALDLACIGLIEDARAEALAIRRFPNLRALWARFHGATAEGIAGDFDRIARALLTGKAEDALSGWVLERFAALELAPRGGSRDLGLALANRLRGMPFSAHRDLPSCPYRCDNRILWAFEEIDWENLGPAPAQTRRFVSVSEMVNEVEVETAGEDAQEVWVQSAEFFDDDGTSFNAREGKPALAPPVLYEEFDHRLQRLRPAFATLREIRPRLGDPAAAEAILERHRPVTERLRHLMEALRPQGAHRIRKLEDGDEIDLEAAIRALSDLRQGREPDPRVMMRVVRKTRDTAVLVLLDLSESTNDPVAGGETVLSLTQSACLILAQAIDRVGDRFAIHGFQSDGRENVFYTRLKDFDMPWGAGPKARIMGAEGRLSTRMGTALRHATAELARLKAARKLLLVLTDGAPSDIDVRDPHYLRADARAAVEAARRAGVTPFCLTLDPGADAYAGRIFGAAQVQVLEKVERLPERLPGLYAALTR</sequence>
<dbReference type="SMART" id="SM00327">
    <property type="entry name" value="VWA"/>
    <property type="match status" value="1"/>
</dbReference>
<dbReference type="Gene3D" id="3.40.50.410">
    <property type="entry name" value="von Willebrand factor, type A domain"/>
    <property type="match status" value="1"/>
</dbReference>
<proteinExistence type="predicted"/>
<dbReference type="PANTHER" id="PTHR41248:SF1">
    <property type="entry name" value="NORD PROTEIN"/>
    <property type="match status" value="1"/>
</dbReference>